<dbReference type="InParanoid" id="C3XZF0"/>
<organism>
    <name type="scientific">Branchiostoma floridae</name>
    <name type="common">Florida lancelet</name>
    <name type="synonym">Amphioxus</name>
    <dbReference type="NCBI Taxonomy" id="7739"/>
    <lineage>
        <taxon>Eukaryota</taxon>
        <taxon>Metazoa</taxon>
        <taxon>Chordata</taxon>
        <taxon>Cephalochordata</taxon>
        <taxon>Leptocardii</taxon>
        <taxon>Amphioxiformes</taxon>
        <taxon>Branchiostomatidae</taxon>
        <taxon>Branchiostoma</taxon>
    </lineage>
</organism>
<protein>
    <submittedName>
        <fullName evidence="4">Uncharacterized protein LOC118422696</fullName>
    </submittedName>
</protein>
<dbReference type="OrthoDB" id="10417311at2759"/>
<dbReference type="KEGG" id="bfo:118422696"/>
<dbReference type="SUPFAM" id="SSF47473">
    <property type="entry name" value="EF-hand"/>
    <property type="match status" value="1"/>
</dbReference>
<dbReference type="GO" id="GO:0005509">
    <property type="term" value="F:calcium ion binding"/>
    <property type="evidence" value="ECO:0007669"/>
    <property type="project" value="InterPro"/>
</dbReference>
<evidence type="ECO:0000259" key="1">
    <source>
        <dbReference type="PROSITE" id="PS50222"/>
    </source>
</evidence>
<dbReference type="Gene3D" id="1.10.238.10">
    <property type="entry name" value="EF-hand"/>
    <property type="match status" value="1"/>
</dbReference>
<dbReference type="RefSeq" id="XP_035686292.1">
    <property type="nucleotide sequence ID" value="XM_035830399.1"/>
</dbReference>
<dbReference type="OMA" id="GFITLHE"/>
<gene>
    <name evidence="4" type="primary">LOC118422696</name>
    <name evidence="2" type="ORF">BRAFLDRAFT_117947</name>
</gene>
<evidence type="ECO:0000313" key="4">
    <source>
        <dbReference type="RefSeq" id="XP_035686292.1"/>
    </source>
</evidence>
<dbReference type="PROSITE" id="PS50222">
    <property type="entry name" value="EF_HAND_2"/>
    <property type="match status" value="1"/>
</dbReference>
<keyword evidence="3" id="KW-1185">Reference proteome</keyword>
<reference evidence="3" key="2">
    <citation type="journal article" date="2020" name="Nat. Ecol. Evol.">
        <title>Deeply conserved synteny resolves early events in vertebrate evolution.</title>
        <authorList>
            <person name="Simakov O."/>
            <person name="Marletaz F."/>
            <person name="Yue J.X."/>
            <person name="O'Connell B."/>
            <person name="Jenkins J."/>
            <person name="Brandt A."/>
            <person name="Calef R."/>
            <person name="Tung C.H."/>
            <person name="Huang T.K."/>
            <person name="Schmutz J."/>
            <person name="Satoh N."/>
            <person name="Yu J.K."/>
            <person name="Putnam N.H."/>
            <person name="Green R.E."/>
            <person name="Rokhsar D.S."/>
        </authorList>
    </citation>
    <scope>NUCLEOTIDE SEQUENCE [LARGE SCALE GENOMIC DNA]</scope>
    <source>
        <strain evidence="3">S238N-H82</strain>
    </source>
</reference>
<dbReference type="GeneID" id="118422696"/>
<name>C3XZF0_BRAFL</name>
<sequence>MMLLLALVLSVATALPARRQTQDIFNNLDINSDGAVTLHEAEHQLTVGSIFTALDADCDGVVTMDQVNFYMPDMVAVLSPLDLDGNQSLTSQEAQTATTIGNIFNFFDVNDDGLLERPEAARLIELITRLQAAAAAQGNTGCQPLTG</sequence>
<reference evidence="2" key="1">
    <citation type="journal article" date="2008" name="Nature">
        <title>The amphioxus genome and the evolution of the chordate karyotype.</title>
        <authorList>
            <consortium name="US DOE Joint Genome Institute (JGI-PGF)"/>
            <person name="Putnam N.H."/>
            <person name="Butts T."/>
            <person name="Ferrier D.E.K."/>
            <person name="Furlong R.F."/>
            <person name="Hellsten U."/>
            <person name="Kawashima T."/>
            <person name="Robinson-Rechavi M."/>
            <person name="Shoguchi E."/>
            <person name="Terry A."/>
            <person name="Yu J.-K."/>
            <person name="Benito-Gutierrez E.L."/>
            <person name="Dubchak I."/>
            <person name="Garcia-Fernandez J."/>
            <person name="Gibson-Brown J.J."/>
            <person name="Grigoriev I.V."/>
            <person name="Horton A.C."/>
            <person name="de Jong P.J."/>
            <person name="Jurka J."/>
            <person name="Kapitonov V.V."/>
            <person name="Kohara Y."/>
            <person name="Kuroki Y."/>
            <person name="Lindquist E."/>
            <person name="Lucas S."/>
            <person name="Osoegawa K."/>
            <person name="Pennacchio L.A."/>
            <person name="Salamov A.A."/>
            <person name="Satou Y."/>
            <person name="Sauka-Spengler T."/>
            <person name="Schmutz J."/>
            <person name="Shin-I T."/>
            <person name="Toyoda A."/>
            <person name="Bronner-Fraser M."/>
            <person name="Fujiyama A."/>
            <person name="Holland L.Z."/>
            <person name="Holland P.W.H."/>
            <person name="Satoh N."/>
            <person name="Rokhsar D.S."/>
        </authorList>
    </citation>
    <scope>NUCLEOTIDE SEQUENCE [LARGE SCALE GENOMIC DNA]</scope>
    <source>
        <strain evidence="2">S238N-H82</strain>
        <tissue evidence="2">Testes</tissue>
    </source>
</reference>
<dbReference type="AlphaFoldDB" id="C3XZF0"/>
<evidence type="ECO:0000313" key="3">
    <source>
        <dbReference type="Proteomes" id="UP000001554"/>
    </source>
</evidence>
<dbReference type="InterPro" id="IPR002048">
    <property type="entry name" value="EF_hand_dom"/>
</dbReference>
<accession>C3XZF0</accession>
<evidence type="ECO:0000313" key="2">
    <source>
        <dbReference type="EMBL" id="EEN66714.1"/>
    </source>
</evidence>
<proteinExistence type="predicted"/>
<dbReference type="Pfam" id="PF13202">
    <property type="entry name" value="EF-hand_5"/>
    <property type="match status" value="1"/>
</dbReference>
<dbReference type="InterPro" id="IPR011992">
    <property type="entry name" value="EF-hand-dom_pair"/>
</dbReference>
<dbReference type="EMBL" id="GG666475">
    <property type="protein sequence ID" value="EEN66714.1"/>
    <property type="molecule type" value="Genomic_DNA"/>
</dbReference>
<dbReference type="Proteomes" id="UP000001554">
    <property type="component" value="Chromosome 1"/>
</dbReference>
<feature type="domain" description="EF-hand" evidence="1">
    <location>
        <begin position="95"/>
        <end position="130"/>
    </location>
</feature>
<reference evidence="4" key="3">
    <citation type="submission" date="2025-04" db="UniProtKB">
        <authorList>
            <consortium name="RefSeq"/>
        </authorList>
    </citation>
    <scope>IDENTIFICATION</scope>
    <source>
        <strain evidence="4">S238N-H82</strain>
        <tissue evidence="4">Testes</tissue>
    </source>
</reference>